<dbReference type="RefSeq" id="WP_344323936.1">
    <property type="nucleotide sequence ID" value="NZ_BAAAPY010000001.1"/>
</dbReference>
<proteinExistence type="predicted"/>
<evidence type="ECO:0000256" key="1">
    <source>
        <dbReference type="SAM" id="MobiDB-lite"/>
    </source>
</evidence>
<evidence type="ECO:0000313" key="3">
    <source>
        <dbReference type="EMBL" id="GAA2070816.1"/>
    </source>
</evidence>
<feature type="transmembrane region" description="Helical" evidence="2">
    <location>
        <begin position="114"/>
        <end position="131"/>
    </location>
</feature>
<keyword evidence="2" id="KW-0812">Transmembrane</keyword>
<reference evidence="4" key="1">
    <citation type="journal article" date="2019" name="Int. J. Syst. Evol. Microbiol.">
        <title>The Global Catalogue of Microorganisms (GCM) 10K type strain sequencing project: providing services to taxonomists for standard genome sequencing and annotation.</title>
        <authorList>
            <consortium name="The Broad Institute Genomics Platform"/>
            <consortium name="The Broad Institute Genome Sequencing Center for Infectious Disease"/>
            <person name="Wu L."/>
            <person name="Ma J."/>
        </authorList>
    </citation>
    <scope>NUCLEOTIDE SEQUENCE [LARGE SCALE GENOMIC DNA]</scope>
    <source>
        <strain evidence="4">JCM 15749</strain>
    </source>
</reference>
<feature type="compositionally biased region" description="Basic and acidic residues" evidence="1">
    <location>
        <begin position="32"/>
        <end position="53"/>
    </location>
</feature>
<protein>
    <recommendedName>
        <fullName evidence="5">DUF3043 domain-containing protein</fullName>
    </recommendedName>
</protein>
<keyword evidence="4" id="KW-1185">Reference proteome</keyword>
<sequence length="187" mass="21470">MSEESSNAKGKPTPSRKEAELARKKAMKQPLSRREQMMRERERRMREKRKTQEALRSGGSDDAYLPPRDRGPVKALVRDVVDRRFNVAEYLLPILLLIIVLNLLNSTVIQDPQVDAFIVLAWLGLVLLTIFDEIRMVRAVKQAVGDRFGDDAKRGTTGYAVLRSTQLRRFRLPKVQIARGGPLRERY</sequence>
<evidence type="ECO:0000313" key="4">
    <source>
        <dbReference type="Proteomes" id="UP001501480"/>
    </source>
</evidence>
<dbReference type="Pfam" id="PF11241">
    <property type="entry name" value="DUF3043"/>
    <property type="match status" value="1"/>
</dbReference>
<organism evidence="3 4">
    <name type="scientific">Aeromicrobium halocynthiae</name>
    <dbReference type="NCBI Taxonomy" id="560557"/>
    <lineage>
        <taxon>Bacteria</taxon>
        <taxon>Bacillati</taxon>
        <taxon>Actinomycetota</taxon>
        <taxon>Actinomycetes</taxon>
        <taxon>Propionibacteriales</taxon>
        <taxon>Nocardioidaceae</taxon>
        <taxon>Aeromicrobium</taxon>
    </lineage>
</organism>
<feature type="region of interest" description="Disordered" evidence="1">
    <location>
        <begin position="1"/>
        <end position="68"/>
    </location>
</feature>
<dbReference type="InterPro" id="IPR021403">
    <property type="entry name" value="DUF3043"/>
</dbReference>
<accession>A0ABP5HDZ0</accession>
<dbReference type="EMBL" id="BAAAPY010000001">
    <property type="protein sequence ID" value="GAA2070816.1"/>
    <property type="molecule type" value="Genomic_DNA"/>
</dbReference>
<comment type="caution">
    <text evidence="3">The sequence shown here is derived from an EMBL/GenBank/DDBJ whole genome shotgun (WGS) entry which is preliminary data.</text>
</comment>
<name>A0ABP5HDZ0_9ACTN</name>
<gene>
    <name evidence="3" type="ORF">GCM10009821_05250</name>
</gene>
<keyword evidence="2" id="KW-0472">Membrane</keyword>
<evidence type="ECO:0008006" key="5">
    <source>
        <dbReference type="Google" id="ProtNLM"/>
    </source>
</evidence>
<evidence type="ECO:0000256" key="2">
    <source>
        <dbReference type="SAM" id="Phobius"/>
    </source>
</evidence>
<keyword evidence="2" id="KW-1133">Transmembrane helix</keyword>
<feature type="transmembrane region" description="Helical" evidence="2">
    <location>
        <begin position="90"/>
        <end position="108"/>
    </location>
</feature>
<dbReference type="Proteomes" id="UP001501480">
    <property type="component" value="Unassembled WGS sequence"/>
</dbReference>